<evidence type="ECO:0000259" key="11">
    <source>
        <dbReference type="Pfam" id="PF00125"/>
    </source>
</evidence>
<keyword evidence="7" id="KW-0238">DNA-binding</keyword>
<evidence type="ECO:0000256" key="9">
    <source>
        <dbReference type="ARBA" id="ARBA00023269"/>
    </source>
</evidence>
<evidence type="ECO:0000256" key="2">
    <source>
        <dbReference type="ARBA" id="ARBA00004286"/>
    </source>
</evidence>
<dbReference type="OrthoDB" id="818763at2759"/>
<dbReference type="Proteomes" id="UP000886885">
    <property type="component" value="Chromosome 2A"/>
</dbReference>
<evidence type="ECO:0000313" key="12">
    <source>
        <dbReference type="EMBL" id="KAG6786302.1"/>
    </source>
</evidence>
<dbReference type="FunFam" id="1.10.20.10:FF:000078">
    <property type="entry name" value="Histone H3"/>
    <property type="match status" value="1"/>
</dbReference>
<evidence type="ECO:0000256" key="7">
    <source>
        <dbReference type="ARBA" id="ARBA00023125"/>
    </source>
</evidence>
<gene>
    <name evidence="12" type="ORF">POTOM_007902</name>
</gene>
<name>A0A8X8AGH4_POPTO</name>
<keyword evidence="8" id="KW-0539">Nucleus</keyword>
<evidence type="ECO:0000256" key="6">
    <source>
        <dbReference type="ARBA" id="ARBA00022990"/>
    </source>
</evidence>
<feature type="domain" description="Core Histone H2A/H2B/H3" evidence="11">
    <location>
        <begin position="44"/>
        <end position="131"/>
    </location>
</feature>
<dbReference type="GO" id="GO:0000786">
    <property type="term" value="C:nucleosome"/>
    <property type="evidence" value="ECO:0007669"/>
    <property type="project" value="UniProtKB-KW"/>
</dbReference>
<dbReference type="PROSITE" id="PS00959">
    <property type="entry name" value="HISTONE_H3_2"/>
    <property type="match status" value="1"/>
</dbReference>
<dbReference type="FunFam" id="1.10.20.10:FF:000085">
    <property type="entry name" value="Histone H3.2"/>
    <property type="match status" value="1"/>
</dbReference>
<dbReference type="InterPro" id="IPR000164">
    <property type="entry name" value="Histone_H3/CENP-A"/>
</dbReference>
<keyword evidence="13" id="KW-1185">Reference proteome</keyword>
<keyword evidence="5" id="KW-0597">Phosphoprotein</keyword>
<dbReference type="EMBL" id="JAAWWB010000003">
    <property type="protein sequence ID" value="KAG6786302.1"/>
    <property type="molecule type" value="Genomic_DNA"/>
</dbReference>
<keyword evidence="4" id="KW-0158">Chromosome</keyword>
<dbReference type="GO" id="GO:0003677">
    <property type="term" value="F:DNA binding"/>
    <property type="evidence" value="ECO:0007669"/>
    <property type="project" value="UniProtKB-KW"/>
</dbReference>
<dbReference type="GO" id="GO:0005634">
    <property type="term" value="C:nucleus"/>
    <property type="evidence" value="ECO:0007669"/>
    <property type="project" value="UniProtKB-SubCell"/>
</dbReference>
<dbReference type="AlphaFoldDB" id="A0A8X8AGH4"/>
<dbReference type="SMART" id="SM00428">
    <property type="entry name" value="H3"/>
    <property type="match status" value="2"/>
</dbReference>
<dbReference type="CDD" id="cd22911">
    <property type="entry name" value="HFD_H3"/>
    <property type="match status" value="2"/>
</dbReference>
<proteinExistence type="inferred from homology"/>
<evidence type="ECO:0000256" key="3">
    <source>
        <dbReference type="ARBA" id="ARBA00010343"/>
    </source>
</evidence>
<dbReference type="Pfam" id="PF00125">
    <property type="entry name" value="Histone"/>
    <property type="match status" value="2"/>
</dbReference>
<feature type="domain" description="Core Histone H2A/H2B/H3" evidence="11">
    <location>
        <begin position="268"/>
        <end position="349"/>
    </location>
</feature>
<keyword evidence="6" id="KW-0007">Acetylation</keyword>
<accession>A0A8X8AGH4</accession>
<dbReference type="GO" id="GO:0030527">
    <property type="term" value="F:structural constituent of chromatin"/>
    <property type="evidence" value="ECO:0007669"/>
    <property type="project" value="InterPro"/>
</dbReference>
<sequence>MARTKQTARKSTGGKAPRKQLATKAARKSAPTTGGVKKPHRYRPGTVALREIRKYQKSTELLIRKLPFQRLVREIAQDFKTDLRFQSHAVLALQEAAEAYLVGLFEDTNLCAIHAKRVTIMPKDIQLARRIRGMQNRLVVYRYEFPIELTDLSKGFPDNIQELTGLSDEPPNHKPGFGSKWHLLTKSGHREQNSGVNFDLKELVQKRCWASMFVSDIQNKANSKPPEDSIHVRARRDQATDSHSLVETVARKAAPTTGGVKKPHRYRPGTVALHEIHKYRKSTELLIRTLPFQRLSQNLKADLRLQSQAVLALPEAAGACLVGLFEDTNLCAIHAMRVTIMSRDVQLTRTDKSLIRLMRQDVFMAWYGCTV</sequence>
<feature type="region of interest" description="Disordered" evidence="10">
    <location>
        <begin position="1"/>
        <end position="42"/>
    </location>
</feature>
<dbReference type="PANTHER" id="PTHR11426">
    <property type="entry name" value="HISTONE H3"/>
    <property type="match status" value="1"/>
</dbReference>
<dbReference type="InterPro" id="IPR007125">
    <property type="entry name" value="H2A/H2B/H3"/>
</dbReference>
<organism evidence="12 13">
    <name type="scientific">Populus tomentosa</name>
    <name type="common">Chinese white poplar</name>
    <dbReference type="NCBI Taxonomy" id="118781"/>
    <lineage>
        <taxon>Eukaryota</taxon>
        <taxon>Viridiplantae</taxon>
        <taxon>Streptophyta</taxon>
        <taxon>Embryophyta</taxon>
        <taxon>Tracheophyta</taxon>
        <taxon>Spermatophyta</taxon>
        <taxon>Magnoliopsida</taxon>
        <taxon>eudicotyledons</taxon>
        <taxon>Gunneridae</taxon>
        <taxon>Pentapetalae</taxon>
        <taxon>rosids</taxon>
        <taxon>fabids</taxon>
        <taxon>Malpighiales</taxon>
        <taxon>Salicaceae</taxon>
        <taxon>Saliceae</taxon>
        <taxon>Populus</taxon>
    </lineage>
</organism>
<evidence type="ECO:0000256" key="1">
    <source>
        <dbReference type="ARBA" id="ARBA00004123"/>
    </source>
</evidence>
<reference evidence="12" key="1">
    <citation type="journal article" date="2020" name="bioRxiv">
        <title>Hybrid origin of Populus tomentosa Carr. identified through genome sequencing and phylogenomic analysis.</title>
        <authorList>
            <person name="An X."/>
            <person name="Gao K."/>
            <person name="Chen Z."/>
            <person name="Li J."/>
            <person name="Yang X."/>
            <person name="Yang X."/>
            <person name="Zhou J."/>
            <person name="Guo T."/>
            <person name="Zhao T."/>
            <person name="Huang S."/>
            <person name="Miao D."/>
            <person name="Khan W.U."/>
            <person name="Rao P."/>
            <person name="Ye M."/>
            <person name="Lei B."/>
            <person name="Liao W."/>
            <person name="Wang J."/>
            <person name="Ji L."/>
            <person name="Li Y."/>
            <person name="Guo B."/>
            <person name="Mustafa N.S."/>
            <person name="Li S."/>
            <person name="Yun Q."/>
            <person name="Keller S.R."/>
            <person name="Mao J."/>
            <person name="Zhang R."/>
            <person name="Strauss S.H."/>
        </authorList>
    </citation>
    <scope>NUCLEOTIDE SEQUENCE</scope>
    <source>
        <strain evidence="12">GM15</strain>
        <tissue evidence="12">Leaf</tissue>
    </source>
</reference>
<evidence type="ECO:0000256" key="10">
    <source>
        <dbReference type="SAM" id="MobiDB-lite"/>
    </source>
</evidence>
<comment type="caution">
    <text evidence="12">The sequence shown here is derived from an EMBL/GenBank/DDBJ whole genome shotgun (WGS) entry which is preliminary data.</text>
</comment>
<evidence type="ECO:0000313" key="13">
    <source>
        <dbReference type="Proteomes" id="UP000886885"/>
    </source>
</evidence>
<evidence type="ECO:0000256" key="5">
    <source>
        <dbReference type="ARBA" id="ARBA00022553"/>
    </source>
</evidence>
<dbReference type="PROSITE" id="PS00322">
    <property type="entry name" value="HISTONE_H3_1"/>
    <property type="match status" value="1"/>
</dbReference>
<protein>
    <recommendedName>
        <fullName evidence="11">Core Histone H2A/H2B/H3 domain-containing protein</fullName>
    </recommendedName>
</protein>
<comment type="subcellular location">
    <subcellularLocation>
        <location evidence="2">Chromosome</location>
    </subcellularLocation>
    <subcellularLocation>
        <location evidence="1">Nucleus</location>
    </subcellularLocation>
</comment>
<evidence type="ECO:0000256" key="8">
    <source>
        <dbReference type="ARBA" id="ARBA00023242"/>
    </source>
</evidence>
<keyword evidence="9" id="KW-0544">Nucleosome core</keyword>
<comment type="similarity">
    <text evidence="3">Belongs to the histone H3 family.</text>
</comment>
<evidence type="ECO:0000256" key="4">
    <source>
        <dbReference type="ARBA" id="ARBA00022454"/>
    </source>
</evidence>
<dbReference type="FunFam" id="1.10.20.10:FF:000044">
    <property type="entry name" value="Histone H3.3"/>
    <property type="match status" value="1"/>
</dbReference>